<evidence type="ECO:0000256" key="4">
    <source>
        <dbReference type="ARBA" id="ARBA00023268"/>
    </source>
</evidence>
<proteinExistence type="inferred from homology"/>
<evidence type="ECO:0000256" key="1">
    <source>
        <dbReference type="ARBA" id="ARBA00008361"/>
    </source>
</evidence>
<dbReference type="GO" id="GO:0032259">
    <property type="term" value="P:methylation"/>
    <property type="evidence" value="ECO:0007669"/>
    <property type="project" value="UniProtKB-KW"/>
</dbReference>
<evidence type="ECO:0000256" key="3">
    <source>
        <dbReference type="ARBA" id="ARBA00022679"/>
    </source>
</evidence>
<dbReference type="SUPFAM" id="SSF53335">
    <property type="entry name" value="S-adenosyl-L-methionine-dependent methyltransferases"/>
    <property type="match status" value="1"/>
</dbReference>
<dbReference type="InterPro" id="IPR051419">
    <property type="entry name" value="Lys/N-term_MeTrsfase_sf"/>
</dbReference>
<dbReference type="Pfam" id="PF01564">
    <property type="entry name" value="Spermine_synth"/>
    <property type="match status" value="1"/>
</dbReference>
<dbReference type="OrthoDB" id="411785at2759"/>
<evidence type="ECO:0000313" key="7">
    <source>
        <dbReference type="Proteomes" id="UP001152320"/>
    </source>
</evidence>
<dbReference type="PANTHER" id="PTHR12176">
    <property type="entry name" value="SAM-DEPENDENT METHYLTRANSFERASE SUPERFAMILY PROTEIN"/>
    <property type="match status" value="1"/>
</dbReference>
<comment type="caution">
    <text evidence="6">The sequence shown here is derived from an EMBL/GenBank/DDBJ whole genome shotgun (WGS) entry which is preliminary data.</text>
</comment>
<sequence length="590" mass="65727">MSYDDAQFSVVLDKGTLDALLPNGDEDAVADILNMFEEVGRVLRIGGRYVCISLAQKHIVDTVLKYFPESGWMTRVHCLLKDGFADGGDEFPLPVFAFIFTKFKKLPGSTPIVEFAIGEDGTLGRHNFVEDLSKVIEETQNYSLIKHNLHKRLEPGEQIQLELHSPETSRLRFTLTVVDRTSSAQKSNKFAIFIVPQGREVEWMFSTDPGRAHLAESAGFQRLVVVCLQRGQSYGSLDSIQDELSQKVMELAPKGSDKNIKVPFLSIGEDIGNRKVVYEGKSELSGDFVVEDVGSGDGNMYRRLIFLSSKDIVQSEVLLKRETSKNAAGGKKNKKKKKTTQRDTEGAIIIDNSSLSVEHQHGMVASLAIIDDILTKIATKLKLLIIGLGGGNLPMFLHMHFKQVHMDVVELDSAVVDVAKKWFGLQTDDRLKVYTDDGIRFIKELAQQETGNHPSRYDAVIFDVDSKDTTVGMAAPPEAFVELDFLLKVKEILNPSGALVMNLACRNQEKRTEVLGKIKNCFDLVCSTHFEESVNEVVCACSRAPSMDTENVMEKWRTNAIELTNIAEKSRENDDLDLDLSGCMVDLKIL</sequence>
<evidence type="ECO:0000256" key="2">
    <source>
        <dbReference type="ARBA" id="ARBA00022603"/>
    </source>
</evidence>
<dbReference type="Gene3D" id="3.40.50.150">
    <property type="entry name" value="Vaccinia Virus protein VP39"/>
    <property type="match status" value="2"/>
</dbReference>
<organism evidence="6 7">
    <name type="scientific">Holothuria leucospilota</name>
    <name type="common">Black long sea cucumber</name>
    <name type="synonym">Mertensiothuria leucospilota</name>
    <dbReference type="NCBI Taxonomy" id="206669"/>
    <lineage>
        <taxon>Eukaryota</taxon>
        <taxon>Metazoa</taxon>
        <taxon>Echinodermata</taxon>
        <taxon>Eleutherozoa</taxon>
        <taxon>Echinozoa</taxon>
        <taxon>Holothuroidea</taxon>
        <taxon>Aspidochirotacea</taxon>
        <taxon>Aspidochirotida</taxon>
        <taxon>Holothuriidae</taxon>
        <taxon>Holothuria</taxon>
    </lineage>
</organism>
<keyword evidence="2 6" id="KW-0489">Methyltransferase</keyword>
<evidence type="ECO:0000256" key="5">
    <source>
        <dbReference type="SAM" id="MobiDB-lite"/>
    </source>
</evidence>
<dbReference type="InterPro" id="IPR029063">
    <property type="entry name" value="SAM-dependent_MTases_sf"/>
</dbReference>
<evidence type="ECO:0000313" key="6">
    <source>
        <dbReference type="EMBL" id="KAJ8039182.1"/>
    </source>
</evidence>
<accession>A0A9Q1C5U4</accession>
<keyword evidence="7" id="KW-1185">Reference proteome</keyword>
<dbReference type="PANTHER" id="PTHR12176:SF78">
    <property type="entry name" value="EEF1A LYSINE AND N-TERMINAL METHYLTRANSFERASE"/>
    <property type="match status" value="1"/>
</dbReference>
<comment type="similarity">
    <text evidence="1">Belongs to the methyltransferase superfamily.</text>
</comment>
<dbReference type="GO" id="GO:0008168">
    <property type="term" value="F:methyltransferase activity"/>
    <property type="evidence" value="ECO:0007669"/>
    <property type="project" value="UniProtKB-KW"/>
</dbReference>
<dbReference type="EMBL" id="JAIZAY010000007">
    <property type="protein sequence ID" value="KAJ8039182.1"/>
    <property type="molecule type" value="Genomic_DNA"/>
</dbReference>
<reference evidence="6" key="1">
    <citation type="submission" date="2021-10" db="EMBL/GenBank/DDBJ databases">
        <title>Tropical sea cucumber genome reveals ecological adaptation and Cuvierian tubules defense mechanism.</title>
        <authorList>
            <person name="Chen T."/>
        </authorList>
    </citation>
    <scope>NUCLEOTIDE SEQUENCE</scope>
    <source>
        <strain evidence="6">Nanhai2018</strain>
        <tissue evidence="6">Muscle</tissue>
    </source>
</reference>
<keyword evidence="4" id="KW-0511">Multifunctional enzyme</keyword>
<protein>
    <submittedName>
        <fullName evidence="6">Methyltransferase-like protein 13</fullName>
    </submittedName>
</protein>
<gene>
    <name evidence="6" type="ORF">HOLleu_16819</name>
</gene>
<dbReference type="Proteomes" id="UP001152320">
    <property type="component" value="Chromosome 7"/>
</dbReference>
<feature type="region of interest" description="Disordered" evidence="5">
    <location>
        <begin position="324"/>
        <end position="343"/>
    </location>
</feature>
<name>A0A9Q1C5U4_HOLLE</name>
<keyword evidence="3" id="KW-0808">Transferase</keyword>
<dbReference type="AlphaFoldDB" id="A0A9Q1C5U4"/>